<sequence length="442" mass="50477">MNESESETAAVPLGVKQAESGPAQWAWVDREVWTDRMLAALGNGVKGNKWFSLIDKVWRLSTLQAAWQQVKANKGAWGIDRQSIEGFAAHEQRYLSELSRQLEQGEYRPQAVRRVEIPKAGGKTRPLGIPTVKDRIVQTAVKRVIEPIFENEFEGTSYGFRPGRGCKDALRQVDALLKEGYTHVVDADLQGYFDSIPHEALMDRIGAHISDGRLLALFKGWLQQDIVQEMRRWTPTAGTPQGAVISPLLANLYLHPLDVKMKAQGYRMVRYADDFVILCTTAQQAHEALEQVKQWVGQNGLSLHPDKTHVGDCTQRGQGFEFLGYRFEAGRRWVRDKSLKSLKDKVREKTKRTRGESLRVVIEDLGPMLKGWFGYFKHACKSTFRKIDGFIRRRLRAMLRKQEKRPGMGRCHADHKRWPNVYFAELGLFTMTQARLQASQSR</sequence>
<dbReference type="NCBIfam" id="TIGR04416">
    <property type="entry name" value="group_II_RT_mat"/>
    <property type="match status" value="1"/>
</dbReference>
<dbReference type="Gene3D" id="3.30.70.270">
    <property type="match status" value="1"/>
</dbReference>
<dbReference type="PROSITE" id="PS50878">
    <property type="entry name" value="RT_POL"/>
    <property type="match status" value="1"/>
</dbReference>
<organism evidence="3 4">
    <name type="scientific">Limnohabitans planktonicus II-D5</name>
    <dbReference type="NCBI Taxonomy" id="1293045"/>
    <lineage>
        <taxon>Bacteria</taxon>
        <taxon>Pseudomonadati</taxon>
        <taxon>Pseudomonadota</taxon>
        <taxon>Betaproteobacteria</taxon>
        <taxon>Burkholderiales</taxon>
        <taxon>Comamonadaceae</taxon>
        <taxon>Limnohabitans</taxon>
    </lineage>
</organism>
<keyword evidence="3" id="KW-0548">Nucleotidyltransferase</keyword>
<dbReference type="Pfam" id="PF00078">
    <property type="entry name" value="RVT_1"/>
    <property type="match status" value="1"/>
</dbReference>
<dbReference type="InterPro" id="IPR013597">
    <property type="entry name" value="Mat_intron_G2"/>
</dbReference>
<dbReference type="InterPro" id="IPR000477">
    <property type="entry name" value="RT_dom"/>
</dbReference>
<protein>
    <submittedName>
        <fullName evidence="3">Group II intron reverse transcriptase/maturase</fullName>
    </submittedName>
</protein>
<gene>
    <name evidence="3" type="ORF">H663_000095</name>
</gene>
<dbReference type="AlphaFoldDB" id="A0A2T7UJ95"/>
<dbReference type="Pfam" id="PF08388">
    <property type="entry name" value="GIIM"/>
    <property type="match status" value="1"/>
</dbReference>
<dbReference type="Proteomes" id="UP000037507">
    <property type="component" value="Unassembled WGS sequence"/>
</dbReference>
<keyword evidence="4" id="KW-1185">Reference proteome</keyword>
<dbReference type="RefSeq" id="WP_205872654.1">
    <property type="nucleotide sequence ID" value="NZ_LFYT02000001.1"/>
</dbReference>
<dbReference type="InterPro" id="IPR051083">
    <property type="entry name" value="GrpII_Intron_Splice-Mob/Def"/>
</dbReference>
<evidence type="ECO:0000256" key="1">
    <source>
        <dbReference type="ARBA" id="ARBA00034120"/>
    </source>
</evidence>
<keyword evidence="3" id="KW-0695">RNA-directed DNA polymerase</keyword>
<feature type="domain" description="Reverse transcriptase" evidence="2">
    <location>
        <begin position="98"/>
        <end position="327"/>
    </location>
</feature>
<evidence type="ECO:0000259" key="2">
    <source>
        <dbReference type="PROSITE" id="PS50878"/>
    </source>
</evidence>
<dbReference type="PANTHER" id="PTHR34047">
    <property type="entry name" value="NUCLEAR INTRON MATURASE 1, MITOCHONDRIAL-RELATED"/>
    <property type="match status" value="1"/>
</dbReference>
<dbReference type="GO" id="GO:0003964">
    <property type="term" value="F:RNA-directed DNA polymerase activity"/>
    <property type="evidence" value="ECO:0007669"/>
    <property type="project" value="UniProtKB-KW"/>
</dbReference>
<dbReference type="InterPro" id="IPR043128">
    <property type="entry name" value="Rev_trsase/Diguanyl_cyclase"/>
</dbReference>
<dbReference type="CDD" id="cd01651">
    <property type="entry name" value="RT_G2_intron"/>
    <property type="match status" value="1"/>
</dbReference>
<dbReference type="InterPro" id="IPR030931">
    <property type="entry name" value="Group_II_RT_mat"/>
</dbReference>
<accession>A0A2T7UJ95</accession>
<name>A0A2T7UJ95_9BURK</name>
<keyword evidence="3" id="KW-0808">Transferase</keyword>
<dbReference type="InterPro" id="IPR043502">
    <property type="entry name" value="DNA/RNA_pol_sf"/>
</dbReference>
<comment type="similarity">
    <text evidence="1">Belongs to the bacterial reverse transcriptase family.</text>
</comment>
<comment type="caution">
    <text evidence="3">The sequence shown here is derived from an EMBL/GenBank/DDBJ whole genome shotgun (WGS) entry which is preliminary data.</text>
</comment>
<dbReference type="EMBL" id="LFYT02000001">
    <property type="protein sequence ID" value="PVE44754.1"/>
    <property type="molecule type" value="Genomic_DNA"/>
</dbReference>
<proteinExistence type="inferred from homology"/>
<dbReference type="SUPFAM" id="SSF56672">
    <property type="entry name" value="DNA/RNA polymerases"/>
    <property type="match status" value="1"/>
</dbReference>
<evidence type="ECO:0000313" key="3">
    <source>
        <dbReference type="EMBL" id="PVE44754.1"/>
    </source>
</evidence>
<evidence type="ECO:0000313" key="4">
    <source>
        <dbReference type="Proteomes" id="UP000037507"/>
    </source>
</evidence>
<dbReference type="PANTHER" id="PTHR34047:SF8">
    <property type="entry name" value="PROTEIN YKFC"/>
    <property type="match status" value="1"/>
</dbReference>
<reference evidence="3" key="1">
    <citation type="submission" date="2017-04" db="EMBL/GenBank/DDBJ databases">
        <title>Unexpected and diverse lifestyles within the genus Limnohabitans.</title>
        <authorList>
            <person name="Kasalicky V."/>
            <person name="Mehrshad M."/>
            <person name="Andrei S.-A."/>
            <person name="Salcher M."/>
            <person name="Kratochvilova H."/>
            <person name="Simek K."/>
            <person name="Ghai R."/>
        </authorList>
    </citation>
    <scope>NUCLEOTIDE SEQUENCE [LARGE SCALE GENOMIC DNA]</scope>
    <source>
        <strain evidence="3">II-D5</strain>
    </source>
</reference>